<dbReference type="OMA" id="IFYNKHL"/>
<keyword evidence="3" id="KW-0813">Transport</keyword>
<evidence type="ECO:0000313" key="13">
    <source>
        <dbReference type="Proteomes" id="UP001108240"/>
    </source>
</evidence>
<dbReference type="GO" id="GO:0140571">
    <property type="term" value="F:transmembrane ascorbate ferrireductase activity"/>
    <property type="evidence" value="ECO:0007669"/>
    <property type="project" value="UniProtKB-EC"/>
</dbReference>
<dbReference type="PANTHER" id="PTHR15422">
    <property type="entry name" value="OS05G0565100 PROTEIN"/>
    <property type="match status" value="1"/>
</dbReference>
<dbReference type="GO" id="GO:0046872">
    <property type="term" value="F:metal ion binding"/>
    <property type="evidence" value="ECO:0007669"/>
    <property type="project" value="UniProtKB-KW"/>
</dbReference>
<evidence type="ECO:0000256" key="9">
    <source>
        <dbReference type="ARBA" id="ARBA00023004"/>
    </source>
</evidence>
<dbReference type="InterPro" id="IPR006593">
    <property type="entry name" value="Cyt_b561/ferric_Rdtase_TM"/>
</dbReference>
<reference evidence="12" key="2">
    <citation type="submission" date="2025-09" db="UniProtKB">
        <authorList>
            <consortium name="Ensembl"/>
        </authorList>
    </citation>
    <scope>IDENTIFICATION</scope>
</reference>
<keyword evidence="5" id="KW-0812">Transmembrane</keyword>
<keyword evidence="9" id="KW-0408">Iron</keyword>
<accession>A0A8C1CGW1</accession>
<evidence type="ECO:0000256" key="7">
    <source>
        <dbReference type="ARBA" id="ARBA00022982"/>
    </source>
</evidence>
<proteinExistence type="predicted"/>
<dbReference type="Proteomes" id="UP001108240">
    <property type="component" value="Unplaced"/>
</dbReference>
<keyword evidence="10" id="KW-0472">Membrane</keyword>
<evidence type="ECO:0000256" key="4">
    <source>
        <dbReference type="ARBA" id="ARBA00022617"/>
    </source>
</evidence>
<comment type="subcellular location">
    <subcellularLocation>
        <location evidence="2">Membrane</location>
        <topology evidence="2">Multi-pass membrane protein</topology>
    </subcellularLocation>
</comment>
<dbReference type="GO" id="GO:0140575">
    <property type="term" value="F:transmembrane monodehydroascorbate reductase activity"/>
    <property type="evidence" value="ECO:0007669"/>
    <property type="project" value="InterPro"/>
</dbReference>
<dbReference type="PROSITE" id="PS50939">
    <property type="entry name" value="CYTOCHROME_B561"/>
    <property type="match status" value="1"/>
</dbReference>
<evidence type="ECO:0000256" key="2">
    <source>
        <dbReference type="ARBA" id="ARBA00004141"/>
    </source>
</evidence>
<keyword evidence="8" id="KW-1133">Transmembrane helix</keyword>
<evidence type="ECO:0000256" key="11">
    <source>
        <dbReference type="ARBA" id="ARBA00024225"/>
    </source>
</evidence>
<evidence type="ECO:0000256" key="8">
    <source>
        <dbReference type="ARBA" id="ARBA00022989"/>
    </source>
</evidence>
<dbReference type="CDD" id="cd08761">
    <property type="entry name" value="Cyt_b561_CYB561D2_like"/>
    <property type="match status" value="1"/>
</dbReference>
<dbReference type="EC" id="7.2.1.3" evidence="11"/>
<comment type="cofactor">
    <cofactor evidence="1">
        <name>heme b</name>
        <dbReference type="ChEBI" id="CHEBI:60344"/>
    </cofactor>
</comment>
<dbReference type="GO" id="GO:0016020">
    <property type="term" value="C:membrane"/>
    <property type="evidence" value="ECO:0007669"/>
    <property type="project" value="UniProtKB-SubCell"/>
</dbReference>
<dbReference type="GO" id="GO:0005783">
    <property type="term" value="C:endoplasmic reticulum"/>
    <property type="evidence" value="ECO:0007669"/>
    <property type="project" value="TreeGrafter"/>
</dbReference>
<evidence type="ECO:0000313" key="12">
    <source>
        <dbReference type="Ensembl" id="ENSCCRP00000047655.1"/>
    </source>
</evidence>
<keyword evidence="6" id="KW-0479">Metal-binding</keyword>
<dbReference type="GeneTree" id="ENSGT00440000038072"/>
<dbReference type="InterPro" id="IPR045150">
    <property type="entry name" value="CYB561D1/2"/>
</dbReference>
<keyword evidence="4" id="KW-0349">Heme</keyword>
<dbReference type="Pfam" id="PF03188">
    <property type="entry name" value="Cytochrom_B561"/>
    <property type="match status" value="1"/>
</dbReference>
<keyword evidence="13" id="KW-1185">Reference proteome</keyword>
<name>A0A8C1CGW1_CYPCA</name>
<keyword evidence="7" id="KW-0249">Electron transport</keyword>
<dbReference type="PANTHER" id="PTHR15422:SF21">
    <property type="entry name" value="TRANSMEMBRANE REDUCTASE CYB561D2"/>
    <property type="match status" value="1"/>
</dbReference>
<evidence type="ECO:0000256" key="6">
    <source>
        <dbReference type="ARBA" id="ARBA00022723"/>
    </source>
</evidence>
<protein>
    <recommendedName>
        <fullName evidence="11">ascorbate ferrireductase (transmembrane)</fullName>
        <ecNumber evidence="11">7.2.1.3</ecNumber>
    </recommendedName>
</protein>
<sequence>MSIHHESEPKLYRYSRTVCGVFTHVLCALFSVFITVLSRPGSSLFSWHPFLMTLAFSFFMTEAVLLFNPYSSPIKKLKHKTKGRLHWILQGLCVCCAAAGLSAIFYNKKLNDKPHFTTWHGLIGVLTLAVVGLQSLGGLPLLYPKLAKGWSLAKLKRYHAASGLLTYLLGSLSLFLGLCSAWFSSSVNGYVWYLAVLCPVLCGLVIMSQGPALIGWDQAPPLQSATVTPLPSV</sequence>
<reference evidence="12" key="1">
    <citation type="submission" date="2025-08" db="UniProtKB">
        <authorList>
            <consortium name="Ensembl"/>
        </authorList>
    </citation>
    <scope>IDENTIFICATION</scope>
</reference>
<organism evidence="12 13">
    <name type="scientific">Cyprinus carpio carpio</name>
    <dbReference type="NCBI Taxonomy" id="630221"/>
    <lineage>
        <taxon>Eukaryota</taxon>
        <taxon>Metazoa</taxon>
        <taxon>Chordata</taxon>
        <taxon>Craniata</taxon>
        <taxon>Vertebrata</taxon>
        <taxon>Euteleostomi</taxon>
        <taxon>Actinopterygii</taxon>
        <taxon>Neopterygii</taxon>
        <taxon>Teleostei</taxon>
        <taxon>Ostariophysi</taxon>
        <taxon>Cypriniformes</taxon>
        <taxon>Cyprinidae</taxon>
        <taxon>Cyprininae</taxon>
        <taxon>Cyprinus</taxon>
    </lineage>
</organism>
<evidence type="ECO:0000256" key="1">
    <source>
        <dbReference type="ARBA" id="ARBA00001970"/>
    </source>
</evidence>
<evidence type="ECO:0000256" key="5">
    <source>
        <dbReference type="ARBA" id="ARBA00022692"/>
    </source>
</evidence>
<dbReference type="Ensembl" id="ENSCCRT00000051632.2">
    <property type="protein sequence ID" value="ENSCCRP00000047655.1"/>
    <property type="gene ID" value="ENSCCRG00000025423.2"/>
</dbReference>
<evidence type="ECO:0000256" key="10">
    <source>
        <dbReference type="ARBA" id="ARBA00023136"/>
    </source>
</evidence>
<dbReference type="AlphaFoldDB" id="A0A8C1CGW1"/>
<dbReference type="Gene3D" id="1.20.120.1770">
    <property type="match status" value="1"/>
</dbReference>
<dbReference type="SMART" id="SM00665">
    <property type="entry name" value="B561"/>
    <property type="match status" value="1"/>
</dbReference>
<evidence type="ECO:0000256" key="3">
    <source>
        <dbReference type="ARBA" id="ARBA00022448"/>
    </source>
</evidence>